<name>A0A4D7B150_9HYPH</name>
<dbReference type="SUPFAM" id="SSF53850">
    <property type="entry name" value="Periplasmic binding protein-like II"/>
    <property type="match status" value="1"/>
</dbReference>
<comment type="similarity">
    <text evidence="1">Belongs to the UPF0065 (bug) family.</text>
</comment>
<reference evidence="2 3" key="1">
    <citation type="submission" date="2019-04" db="EMBL/GenBank/DDBJ databases">
        <title>Phreatobacter aquaticus sp. nov.</title>
        <authorList>
            <person name="Choi A."/>
        </authorList>
    </citation>
    <scope>NUCLEOTIDE SEQUENCE [LARGE SCALE GENOMIC DNA]</scope>
    <source>
        <strain evidence="2 3">KCTC 52518</strain>
    </source>
</reference>
<accession>A0A4D7B150</accession>
<dbReference type="Gene3D" id="3.40.190.150">
    <property type="entry name" value="Bordetella uptake gene, domain 1"/>
    <property type="match status" value="1"/>
</dbReference>
<sequence>MSPAAVLRPWWRSKRSPRRWGFNIRGDRRAATTSHPRRNLVDCRRVTIGSRHQRTTSWIRDRISQGHMMAFTRRTIGLAALGAPFIFTGSAQAQTIPLKRLVVPFLAGGALDLVGRLLADALGPATGGRVVVENIGGAGAMLGIANVANSPADGTTAGVATASTLITNKYLFARMLYDPDKDLTAITRIATGTILCVVNARRAEERGWKTFRDLVAWGKANPGKINFGSSGLGQTSHLMQGLLNARCGTAMVHVPYRGGAPAIADLMSGNIDVMFDTMAALLPNVAAGTFRALAVASAERQPFLPDVPGMKEFADLKLADIDIQTWFAVAVPAATPAPIVAEYHKAVVAAVATPRYGERMTPAGLMAVTDPSPAALKDLIKRENPFWEELVRVSGTRLD</sequence>
<dbReference type="Pfam" id="PF03401">
    <property type="entry name" value="TctC"/>
    <property type="match status" value="1"/>
</dbReference>
<dbReference type="InterPro" id="IPR042100">
    <property type="entry name" value="Bug_dom1"/>
</dbReference>
<protein>
    <submittedName>
        <fullName evidence="2">Tripartite tricarboxylate transporter substrate binding protein</fullName>
    </submittedName>
</protein>
<dbReference type="OrthoDB" id="7245085at2"/>
<evidence type="ECO:0000313" key="3">
    <source>
        <dbReference type="Proteomes" id="UP000298781"/>
    </source>
</evidence>
<dbReference type="EMBL" id="CP039690">
    <property type="protein sequence ID" value="QCI66501.1"/>
    <property type="molecule type" value="Genomic_DNA"/>
</dbReference>
<dbReference type="KEGG" id="pstg:E8M01_21070"/>
<dbReference type="Proteomes" id="UP000298781">
    <property type="component" value="Chromosome"/>
</dbReference>
<evidence type="ECO:0000256" key="1">
    <source>
        <dbReference type="ARBA" id="ARBA00006987"/>
    </source>
</evidence>
<evidence type="ECO:0000313" key="2">
    <source>
        <dbReference type="EMBL" id="QCI66501.1"/>
    </source>
</evidence>
<dbReference type="Gene3D" id="3.40.190.10">
    <property type="entry name" value="Periplasmic binding protein-like II"/>
    <property type="match status" value="1"/>
</dbReference>
<proteinExistence type="inferred from homology"/>
<keyword evidence="3" id="KW-1185">Reference proteome</keyword>
<organism evidence="2 3">
    <name type="scientific">Phreatobacter stygius</name>
    <dbReference type="NCBI Taxonomy" id="1940610"/>
    <lineage>
        <taxon>Bacteria</taxon>
        <taxon>Pseudomonadati</taxon>
        <taxon>Pseudomonadota</taxon>
        <taxon>Alphaproteobacteria</taxon>
        <taxon>Hyphomicrobiales</taxon>
        <taxon>Phreatobacteraceae</taxon>
        <taxon>Phreatobacter</taxon>
    </lineage>
</organism>
<gene>
    <name evidence="2" type="ORF">E8M01_21070</name>
</gene>
<dbReference type="InterPro" id="IPR005064">
    <property type="entry name" value="BUG"/>
</dbReference>
<dbReference type="PANTHER" id="PTHR42928">
    <property type="entry name" value="TRICARBOXYLATE-BINDING PROTEIN"/>
    <property type="match status" value="1"/>
</dbReference>
<dbReference type="AlphaFoldDB" id="A0A4D7B150"/>
<dbReference type="CDD" id="cd07012">
    <property type="entry name" value="PBP2_Bug_TTT"/>
    <property type="match status" value="1"/>
</dbReference>
<dbReference type="PANTHER" id="PTHR42928:SF5">
    <property type="entry name" value="BLR1237 PROTEIN"/>
    <property type="match status" value="1"/>
</dbReference>